<dbReference type="AlphaFoldDB" id="G3HB32"/>
<name>G3HB32_CRIGR</name>
<accession>G3HB32</accession>
<organism evidence="2 3">
    <name type="scientific">Cricetulus griseus</name>
    <name type="common">Chinese hamster</name>
    <name type="synonym">Cricetulus barabensis griseus</name>
    <dbReference type="NCBI Taxonomy" id="10029"/>
    <lineage>
        <taxon>Eukaryota</taxon>
        <taxon>Metazoa</taxon>
        <taxon>Chordata</taxon>
        <taxon>Craniata</taxon>
        <taxon>Vertebrata</taxon>
        <taxon>Euteleostomi</taxon>
        <taxon>Mammalia</taxon>
        <taxon>Eutheria</taxon>
        <taxon>Euarchontoglires</taxon>
        <taxon>Glires</taxon>
        <taxon>Rodentia</taxon>
        <taxon>Myomorpha</taxon>
        <taxon>Muroidea</taxon>
        <taxon>Cricetidae</taxon>
        <taxon>Cricetinae</taxon>
        <taxon>Cricetulus</taxon>
    </lineage>
</organism>
<evidence type="ECO:0000313" key="3">
    <source>
        <dbReference type="Proteomes" id="UP000001075"/>
    </source>
</evidence>
<reference evidence="3" key="1">
    <citation type="journal article" date="2011" name="Nat. Biotechnol.">
        <title>The genomic sequence of the Chinese hamster ovary (CHO)-K1 cell line.</title>
        <authorList>
            <person name="Xu X."/>
            <person name="Nagarajan H."/>
            <person name="Lewis N.E."/>
            <person name="Pan S."/>
            <person name="Cai Z."/>
            <person name="Liu X."/>
            <person name="Chen W."/>
            <person name="Xie M."/>
            <person name="Wang W."/>
            <person name="Hammond S."/>
            <person name="Andersen M.R."/>
            <person name="Neff N."/>
            <person name="Passarelli B."/>
            <person name="Koh W."/>
            <person name="Fan H.C."/>
            <person name="Wang J."/>
            <person name="Gui Y."/>
            <person name="Lee K.H."/>
            <person name="Betenbaugh M.J."/>
            <person name="Quake S.R."/>
            <person name="Famili I."/>
            <person name="Palsson B.O."/>
            <person name="Wang J."/>
        </authorList>
    </citation>
    <scope>NUCLEOTIDE SEQUENCE [LARGE SCALE GENOMIC DNA]</scope>
    <source>
        <strain evidence="3">CHO K1 cell line</strain>
    </source>
</reference>
<dbReference type="EMBL" id="JH000261">
    <property type="protein sequence ID" value="EGV99955.1"/>
    <property type="molecule type" value="Genomic_DNA"/>
</dbReference>
<dbReference type="InParanoid" id="G3HB32"/>
<gene>
    <name evidence="2" type="ORF">I79_007647</name>
</gene>
<evidence type="ECO:0000256" key="1">
    <source>
        <dbReference type="SAM" id="MobiDB-lite"/>
    </source>
</evidence>
<sequence length="57" mass="6428">MPSAALRGHGAGPRCADRHTCRQNTHTRERFPASLPQRHRQVPAGISFSRRPRSQLI</sequence>
<proteinExistence type="predicted"/>
<feature type="region of interest" description="Disordered" evidence="1">
    <location>
        <begin position="1"/>
        <end position="57"/>
    </location>
</feature>
<feature type="compositionally biased region" description="Basic and acidic residues" evidence="1">
    <location>
        <begin position="15"/>
        <end position="31"/>
    </location>
</feature>
<evidence type="ECO:0000313" key="2">
    <source>
        <dbReference type="EMBL" id="EGV99955.1"/>
    </source>
</evidence>
<dbReference type="Proteomes" id="UP000001075">
    <property type="component" value="Unassembled WGS sequence"/>
</dbReference>
<protein>
    <submittedName>
        <fullName evidence="2">Uncharacterized protein</fullName>
    </submittedName>
</protein>